<dbReference type="SUPFAM" id="SSF55103">
    <property type="entry name" value="FAD-linked oxidases, C-terminal domain"/>
    <property type="match status" value="1"/>
</dbReference>
<dbReference type="GO" id="GO:0008720">
    <property type="term" value="F:D-lactate dehydrogenase (NAD+) activity"/>
    <property type="evidence" value="ECO:0007669"/>
    <property type="project" value="TreeGrafter"/>
</dbReference>
<feature type="domain" description="4Fe-4S ferredoxin-type" evidence="8">
    <location>
        <begin position="574"/>
        <end position="605"/>
    </location>
</feature>
<accession>A0A1H5PP43</accession>
<dbReference type="Pfam" id="PF02913">
    <property type="entry name" value="FAD-oxidase_C"/>
    <property type="match status" value="1"/>
</dbReference>
<keyword evidence="7" id="KW-0411">Iron-sulfur</keyword>
<dbReference type="InterPro" id="IPR004113">
    <property type="entry name" value="FAD-bd_oxidored_4_C"/>
</dbReference>
<evidence type="ECO:0000256" key="1">
    <source>
        <dbReference type="ARBA" id="ARBA00001974"/>
    </source>
</evidence>
<dbReference type="Proteomes" id="UP000181980">
    <property type="component" value="Unassembled WGS sequence"/>
</dbReference>
<keyword evidence="4" id="KW-0274">FAD</keyword>
<evidence type="ECO:0000259" key="9">
    <source>
        <dbReference type="PROSITE" id="PS51387"/>
    </source>
</evidence>
<dbReference type="RefSeq" id="WP_074946621.1">
    <property type="nucleotide sequence ID" value="NZ_FNUC01000004.1"/>
</dbReference>
<dbReference type="InterPro" id="IPR016164">
    <property type="entry name" value="FAD-linked_Oxase-like_C"/>
</dbReference>
<dbReference type="GO" id="GO:0071949">
    <property type="term" value="F:FAD binding"/>
    <property type="evidence" value="ECO:0007669"/>
    <property type="project" value="InterPro"/>
</dbReference>
<reference evidence="11" key="1">
    <citation type="submission" date="2016-10" db="EMBL/GenBank/DDBJ databases">
        <authorList>
            <person name="Varghese N."/>
            <person name="Submissions S."/>
        </authorList>
    </citation>
    <scope>NUCLEOTIDE SEQUENCE [LARGE SCALE GENOMIC DNA]</scope>
    <source>
        <strain evidence="11">DSM 45237</strain>
    </source>
</reference>
<dbReference type="SUPFAM" id="SSF56176">
    <property type="entry name" value="FAD-binding/transporter-associated domain-like"/>
    <property type="match status" value="1"/>
</dbReference>
<dbReference type="GO" id="GO:0051536">
    <property type="term" value="F:iron-sulfur cluster binding"/>
    <property type="evidence" value="ECO:0007669"/>
    <property type="project" value="UniProtKB-KW"/>
</dbReference>
<dbReference type="PANTHER" id="PTHR11748">
    <property type="entry name" value="D-LACTATE DEHYDROGENASE"/>
    <property type="match status" value="1"/>
</dbReference>
<evidence type="ECO:0000256" key="7">
    <source>
        <dbReference type="ARBA" id="ARBA00023014"/>
    </source>
</evidence>
<dbReference type="STRING" id="561176.SAMN04488561_4710"/>
<organism evidence="10 11">
    <name type="scientific">Jiangella alba</name>
    <dbReference type="NCBI Taxonomy" id="561176"/>
    <lineage>
        <taxon>Bacteria</taxon>
        <taxon>Bacillati</taxon>
        <taxon>Actinomycetota</taxon>
        <taxon>Actinomycetes</taxon>
        <taxon>Jiangellales</taxon>
        <taxon>Jiangellaceae</taxon>
        <taxon>Jiangella</taxon>
    </lineage>
</organism>
<dbReference type="InterPro" id="IPR017896">
    <property type="entry name" value="4Fe4S_Fe-S-bd"/>
</dbReference>
<keyword evidence="6" id="KW-0408">Iron</keyword>
<proteinExistence type="predicted"/>
<dbReference type="SUPFAM" id="SSF46548">
    <property type="entry name" value="alpha-helical ferredoxin"/>
    <property type="match status" value="1"/>
</dbReference>
<dbReference type="InterPro" id="IPR016169">
    <property type="entry name" value="FAD-bd_PCMH_sub2"/>
</dbReference>
<dbReference type="InterPro" id="IPR016166">
    <property type="entry name" value="FAD-bd_PCMH"/>
</dbReference>
<dbReference type="EMBL" id="FNUC01000004">
    <property type="protein sequence ID" value="SEF14717.1"/>
    <property type="molecule type" value="Genomic_DNA"/>
</dbReference>
<keyword evidence="11" id="KW-1185">Reference proteome</keyword>
<evidence type="ECO:0000256" key="4">
    <source>
        <dbReference type="ARBA" id="ARBA00022827"/>
    </source>
</evidence>
<dbReference type="PROSITE" id="PS51379">
    <property type="entry name" value="4FE4S_FER_2"/>
    <property type="match status" value="1"/>
</dbReference>
<gene>
    <name evidence="10" type="ORF">SAMN04488561_4710</name>
</gene>
<keyword evidence="5" id="KW-0560">Oxidoreductase</keyword>
<evidence type="ECO:0000259" key="8">
    <source>
        <dbReference type="PROSITE" id="PS51379"/>
    </source>
</evidence>
<evidence type="ECO:0000256" key="5">
    <source>
        <dbReference type="ARBA" id="ARBA00023002"/>
    </source>
</evidence>
<name>A0A1H5PP43_9ACTN</name>
<dbReference type="PANTHER" id="PTHR11748:SF119">
    <property type="entry name" value="D-2-HYDROXYGLUTARATE DEHYDROGENASE"/>
    <property type="match status" value="1"/>
</dbReference>
<protein>
    <submittedName>
        <fullName evidence="10">FAD/FMN-containing dehydrogenase</fullName>
    </submittedName>
</protein>
<dbReference type="AlphaFoldDB" id="A0A1H5PP43"/>
<dbReference type="InterPro" id="IPR006094">
    <property type="entry name" value="Oxid_FAD_bind_N"/>
</dbReference>
<sequence length="946" mass="99454">MNQLVAALRAHGIAEVDGSALRRAEYSADASNYRVVPQAVVFPRDADEVAGVVAVAREHGVAVTARGGGTSVAGNAVGPGIVMDLSAHLNHIEMVDPDARIAVVEPGVVLGSLQRAAAPHGLRFGPDPSTWSRCTVGGMIGNNACGSRALAFGRTADNVLEVDVLDGAGRRFAAGRDLDAVPGLSALVNGNLDVIRTELGRFGRQISGYSLEHLLPEHGHDLAKALVGTEGTCGIVLKATVRLVETPPSPVLVVLGYPDMASAADAVPALLTHRPLAMEGLDLRIVETVRRGRGPSTVPGLPAGDGWLLVEVGTPDQAAVLASDAGTAAVRVLPDGPEARAIWRIREDGAGLAGRTLDGAQAWPGLEDAAVPPEHLGAYLRDLDALLTEHGLAGSPYGHFGDGCVHVRVDLPLQTGGAALRSLMTDAARLIGGYGGSLSGEHGDGRARGELLPYLYSDRMIGVFERFKALFDPDDRLNPEVVVRPAPLDRDLRRPAARPLPAADGFAFTHDGGDVTNALHRCVGVGKCRADLTASGGFMCPSFVAVGDETTSTRGRARVLQELANGSLVARDWRAPEVHEALDLCLSCKACGTDCPAGVDMATYKSEVLHRAYAGRRRPWTHYTLGRLPRWAVPASRFARPLNALLAVRPIERLALRLGGMDPRRSIPRFAPMTFHRWFKRRVSVPARRVGSLPTGAGSTYHRPRVLLWVDTFTDLLSPSIGVAAVELLESAGYEVLTPPPGVCCGLTWITTGQLTAAKHRLTGLVDALSPYADEGVPIVGLEPSCTAVLRSDLVELLPHDPRANVVAAGTVTLAELLTGDDAWERPDLGGLDVVVQPHCHHHAVMGYGPDEALLRELGANLTVLAGCCGLAGNFGMERGHYDVSVAVAETALLPALRAAPPGAVLLADGLSCRTQAGHLAGVRGLHLAELLVRGAVTSGARRAST</sequence>
<keyword evidence="3" id="KW-0479">Metal-binding</keyword>
<keyword evidence="2" id="KW-0285">Flavoprotein</keyword>
<dbReference type="GO" id="GO:1903457">
    <property type="term" value="P:lactate catabolic process"/>
    <property type="evidence" value="ECO:0007669"/>
    <property type="project" value="TreeGrafter"/>
</dbReference>
<evidence type="ECO:0000256" key="2">
    <source>
        <dbReference type="ARBA" id="ARBA00022630"/>
    </source>
</evidence>
<feature type="domain" description="FAD-binding PCMH-type" evidence="9">
    <location>
        <begin position="33"/>
        <end position="246"/>
    </location>
</feature>
<dbReference type="Pfam" id="PF01565">
    <property type="entry name" value="FAD_binding_4"/>
    <property type="match status" value="1"/>
</dbReference>
<dbReference type="Pfam" id="PF13183">
    <property type="entry name" value="Fer4_8"/>
    <property type="match status" value="1"/>
</dbReference>
<dbReference type="Gene3D" id="3.30.70.2740">
    <property type="match status" value="1"/>
</dbReference>
<evidence type="ECO:0000313" key="11">
    <source>
        <dbReference type="Proteomes" id="UP000181980"/>
    </source>
</evidence>
<dbReference type="PROSITE" id="PS51387">
    <property type="entry name" value="FAD_PCMH"/>
    <property type="match status" value="1"/>
</dbReference>
<evidence type="ECO:0000256" key="6">
    <source>
        <dbReference type="ARBA" id="ARBA00023004"/>
    </source>
</evidence>
<dbReference type="InterPro" id="IPR036318">
    <property type="entry name" value="FAD-bd_PCMH-like_sf"/>
</dbReference>
<dbReference type="InterPro" id="IPR017900">
    <property type="entry name" value="4Fe4S_Fe_S_CS"/>
</dbReference>
<evidence type="ECO:0000313" key="10">
    <source>
        <dbReference type="EMBL" id="SEF14717.1"/>
    </source>
</evidence>
<dbReference type="GO" id="GO:0046872">
    <property type="term" value="F:metal ion binding"/>
    <property type="evidence" value="ECO:0007669"/>
    <property type="project" value="UniProtKB-KW"/>
</dbReference>
<comment type="cofactor">
    <cofactor evidence="1">
        <name>FAD</name>
        <dbReference type="ChEBI" id="CHEBI:57692"/>
    </cofactor>
</comment>
<dbReference type="GO" id="GO:0004458">
    <property type="term" value="F:D-lactate dehydrogenase (cytochrome) activity"/>
    <property type="evidence" value="ECO:0007669"/>
    <property type="project" value="TreeGrafter"/>
</dbReference>
<evidence type="ECO:0000256" key="3">
    <source>
        <dbReference type="ARBA" id="ARBA00022723"/>
    </source>
</evidence>
<dbReference type="PROSITE" id="PS00198">
    <property type="entry name" value="4FE4S_FER_1"/>
    <property type="match status" value="1"/>
</dbReference>
<dbReference type="Gene3D" id="3.30.465.10">
    <property type="match status" value="1"/>
</dbReference>